<dbReference type="AlphaFoldDB" id="A0A2H3CS12"/>
<gene>
    <name evidence="1" type="ORF">ARMGADRAFT_1036008</name>
</gene>
<dbReference type="InParanoid" id="A0A2H3CS12"/>
<keyword evidence="2" id="KW-1185">Reference proteome</keyword>
<organism evidence="1 2">
    <name type="scientific">Armillaria gallica</name>
    <name type="common">Bulbous honey fungus</name>
    <name type="synonym">Armillaria bulbosa</name>
    <dbReference type="NCBI Taxonomy" id="47427"/>
    <lineage>
        <taxon>Eukaryota</taxon>
        <taxon>Fungi</taxon>
        <taxon>Dikarya</taxon>
        <taxon>Basidiomycota</taxon>
        <taxon>Agaricomycotina</taxon>
        <taxon>Agaricomycetes</taxon>
        <taxon>Agaricomycetidae</taxon>
        <taxon>Agaricales</taxon>
        <taxon>Marasmiineae</taxon>
        <taxon>Physalacriaceae</taxon>
        <taxon>Armillaria</taxon>
    </lineage>
</organism>
<dbReference type="OrthoDB" id="269227at2759"/>
<evidence type="ECO:0000313" key="1">
    <source>
        <dbReference type="EMBL" id="PBK85825.1"/>
    </source>
</evidence>
<sequence length="174" mass="18386">MPLTESVLPGYPAFCGHLHIASDDIYTPPDFDSGILSHNAPLSPHNAISKASYKKGREFLHRLGVYHGTLAAAQAYVEAGSPAATALAQNGPVALDAPKTAYSKEESEAIAANVRNFGEFEFRLSNLNLGTCPMKPREQGGVVDKDLDNTYSATLAIGGKVALIIAYDLGINGV</sequence>
<dbReference type="EMBL" id="KZ293688">
    <property type="protein sequence ID" value="PBK85825.1"/>
    <property type="molecule type" value="Genomic_DNA"/>
</dbReference>
<accession>A0A2H3CS12</accession>
<dbReference type="Proteomes" id="UP000217790">
    <property type="component" value="Unassembled WGS sequence"/>
</dbReference>
<reference evidence="2" key="1">
    <citation type="journal article" date="2017" name="Nat. Ecol. Evol.">
        <title>Genome expansion and lineage-specific genetic innovations in the forest pathogenic fungi Armillaria.</title>
        <authorList>
            <person name="Sipos G."/>
            <person name="Prasanna A.N."/>
            <person name="Walter M.C."/>
            <person name="O'Connor E."/>
            <person name="Balint B."/>
            <person name="Krizsan K."/>
            <person name="Kiss B."/>
            <person name="Hess J."/>
            <person name="Varga T."/>
            <person name="Slot J."/>
            <person name="Riley R."/>
            <person name="Boka B."/>
            <person name="Rigling D."/>
            <person name="Barry K."/>
            <person name="Lee J."/>
            <person name="Mihaltcheva S."/>
            <person name="LaButti K."/>
            <person name="Lipzen A."/>
            <person name="Waldron R."/>
            <person name="Moloney N.M."/>
            <person name="Sperisen C."/>
            <person name="Kredics L."/>
            <person name="Vagvoelgyi C."/>
            <person name="Patrignani A."/>
            <person name="Fitzpatrick D."/>
            <person name="Nagy I."/>
            <person name="Doyle S."/>
            <person name="Anderson J.B."/>
            <person name="Grigoriev I.V."/>
            <person name="Gueldener U."/>
            <person name="Muensterkoetter M."/>
            <person name="Nagy L.G."/>
        </authorList>
    </citation>
    <scope>NUCLEOTIDE SEQUENCE [LARGE SCALE GENOMIC DNA]</scope>
    <source>
        <strain evidence="2">Ar21-2</strain>
    </source>
</reference>
<protein>
    <submittedName>
        <fullName evidence="1">Uncharacterized protein</fullName>
    </submittedName>
</protein>
<name>A0A2H3CS12_ARMGA</name>
<dbReference type="STRING" id="47427.A0A2H3CS12"/>
<proteinExistence type="predicted"/>
<evidence type="ECO:0000313" key="2">
    <source>
        <dbReference type="Proteomes" id="UP000217790"/>
    </source>
</evidence>